<sequence length="702" mass="78305">MAKGTLQVITTMADQAIAVGNAIVRVYKDLNNEIVFEDYLITDDEGKTEVLQLEAPARSLSLNENNRTRPYEIYSVEIMLAGYQTQIIQGVQIFADELSVLPVSMVPTDGTAPASDEVDLIPDHHLLTNYGGDNINQSPANRRCVNDYRMVEEGEINPPHRDVFVLKGVVIPRKIRVHLGRPTASAENVTVDFIYYIKNVCSSEVYPTWPREALLANIHAQVSLALNRVYTEWYPSKGYNYDITNSTAFDQAFVKNRNIYESMSVLVDEVFNQYLRKRNFAEPFYSEYCDGKIAQCPGMKQWGTLTLANQGLSAIQILQRYYTTDVRLVTTERVEDVKGSYDGVLRVGSTGDNVTLIQEQLNAIAVNYPNIKPIYPVDGIFGADTEAAVKVFQRQFNLTADGIIGKTTWYKINYIYLAVRKLAELTSIGRIENTKSGEWPGTVLREGSKGVDVQQLQYYLSVIATFQPQVSTISTIDSRFGLQTERAVMSFQRAYGLIVDGIVGQATWNAIYAAYSRFNTTVTPDDLAPQYPGIAIKNGASGTSVQQIQQALNIVGQEYTGIPVLVEDGVFGAETERAVRRFQELFNLDVDGIVGVNTWNKLFEVSKAIQQGSRPSPTFPTFPGTLLQSGSRGTDVRLIQERLNFIAMYYKNIPTIVADGIYGPLTTNSVRAFQIMLGLSVDGIVGLQTWDKIMQMYNELAN</sequence>
<dbReference type="OrthoDB" id="9811296at2"/>
<dbReference type="EMBL" id="QJKH01000008">
    <property type="protein sequence ID" value="PXX78253.1"/>
    <property type="molecule type" value="Genomic_DNA"/>
</dbReference>
<proteinExistence type="predicted"/>
<keyword evidence="2" id="KW-0378">Hydrolase</keyword>
<organism evidence="2 3">
    <name type="scientific">Dielma fastidiosa</name>
    <dbReference type="NCBI Taxonomy" id="1034346"/>
    <lineage>
        <taxon>Bacteria</taxon>
        <taxon>Bacillati</taxon>
        <taxon>Bacillota</taxon>
        <taxon>Erysipelotrichia</taxon>
        <taxon>Erysipelotrichales</taxon>
        <taxon>Erysipelotrichaceae</taxon>
        <taxon>Dielma</taxon>
    </lineage>
</organism>
<dbReference type="PANTHER" id="PTHR41533:SF1">
    <property type="entry name" value="L,D-TRANSPEPTIDASE YCBB-RELATED"/>
    <property type="match status" value="1"/>
</dbReference>
<feature type="domain" description="Peptidoglycan binding-like" evidence="1">
    <location>
        <begin position="450"/>
        <end position="511"/>
    </location>
</feature>
<dbReference type="PANTHER" id="PTHR41533">
    <property type="entry name" value="L,D-TRANSPEPTIDASE HI_1667-RELATED"/>
    <property type="match status" value="1"/>
</dbReference>
<dbReference type="SUPFAM" id="SSF47090">
    <property type="entry name" value="PGBD-like"/>
    <property type="match status" value="4"/>
</dbReference>
<feature type="domain" description="Peptidoglycan binding-like" evidence="1">
    <location>
        <begin position="350"/>
        <end position="411"/>
    </location>
</feature>
<dbReference type="AlphaFoldDB" id="A0A318KYE1"/>
<evidence type="ECO:0000313" key="3">
    <source>
        <dbReference type="Proteomes" id="UP000247612"/>
    </source>
</evidence>
<reference evidence="2 3" key="1">
    <citation type="submission" date="2018-05" db="EMBL/GenBank/DDBJ databases">
        <title>Genomic Encyclopedia of Type Strains, Phase IV (KMG-IV): sequencing the most valuable type-strain genomes for metagenomic binning, comparative biology and taxonomic classification.</title>
        <authorList>
            <person name="Goeker M."/>
        </authorList>
    </citation>
    <scope>NUCLEOTIDE SEQUENCE [LARGE SCALE GENOMIC DNA]</scope>
    <source>
        <strain evidence="2 3">JC118</strain>
    </source>
</reference>
<protein>
    <submittedName>
        <fullName evidence="2">Peptidoglycan hydrolase-like protein with peptidoglycan-binding domain</fullName>
    </submittedName>
</protein>
<feature type="domain" description="Peptidoglycan binding-like" evidence="1">
    <location>
        <begin position="632"/>
        <end position="693"/>
    </location>
</feature>
<dbReference type="RefSeq" id="WP_022936721.1">
    <property type="nucleotide sequence ID" value="NZ_CABKRQ010000001.1"/>
</dbReference>
<dbReference type="InterPro" id="IPR036365">
    <property type="entry name" value="PGBD-like_sf"/>
</dbReference>
<keyword evidence="3" id="KW-1185">Reference proteome</keyword>
<dbReference type="Pfam" id="PF01471">
    <property type="entry name" value="PG_binding_1"/>
    <property type="match status" value="4"/>
</dbReference>
<dbReference type="GO" id="GO:0016787">
    <property type="term" value="F:hydrolase activity"/>
    <property type="evidence" value="ECO:0007669"/>
    <property type="project" value="UniProtKB-KW"/>
</dbReference>
<evidence type="ECO:0000313" key="2">
    <source>
        <dbReference type="EMBL" id="PXX78253.1"/>
    </source>
</evidence>
<dbReference type="InterPro" id="IPR052905">
    <property type="entry name" value="LD-transpeptidase_YkuD-like"/>
</dbReference>
<dbReference type="InterPro" id="IPR036366">
    <property type="entry name" value="PGBDSf"/>
</dbReference>
<comment type="caution">
    <text evidence="2">The sequence shown here is derived from an EMBL/GenBank/DDBJ whole genome shotgun (WGS) entry which is preliminary data.</text>
</comment>
<dbReference type="InterPro" id="IPR002477">
    <property type="entry name" value="Peptidoglycan-bd-like"/>
</dbReference>
<name>A0A318KYE1_9FIRM</name>
<gene>
    <name evidence="2" type="ORF">DES51_108181</name>
</gene>
<accession>A0A318KYE1</accession>
<evidence type="ECO:0000259" key="1">
    <source>
        <dbReference type="Pfam" id="PF01471"/>
    </source>
</evidence>
<dbReference type="Gene3D" id="1.10.101.10">
    <property type="entry name" value="PGBD-like superfamily/PGBD"/>
    <property type="match status" value="4"/>
</dbReference>
<feature type="domain" description="Peptidoglycan binding-like" evidence="1">
    <location>
        <begin position="541"/>
        <end position="602"/>
    </location>
</feature>
<dbReference type="STRING" id="1034346.GCA_000313565_00417"/>
<dbReference type="Proteomes" id="UP000247612">
    <property type="component" value="Unassembled WGS sequence"/>
</dbReference>